<dbReference type="EMBL" id="AAMD01000192">
    <property type="protein sequence ID" value="EAU62962.1"/>
    <property type="molecule type" value="Genomic_DNA"/>
</dbReference>
<feature type="chain" id="PRO_5004167077" description="SH3 domain-containing protein" evidence="1">
    <location>
        <begin position="25"/>
        <end position="102"/>
    </location>
</feature>
<dbReference type="AlphaFoldDB" id="Q08R50"/>
<dbReference type="Proteomes" id="UP000032702">
    <property type="component" value="Unassembled WGS sequence"/>
</dbReference>
<accession>Q08R50</accession>
<reference evidence="2 3" key="1">
    <citation type="submission" date="2006-04" db="EMBL/GenBank/DDBJ databases">
        <authorList>
            <person name="Nierman W.C."/>
        </authorList>
    </citation>
    <scope>NUCLEOTIDE SEQUENCE [LARGE SCALE GENOMIC DNA]</scope>
    <source>
        <strain evidence="2 3">DW4/3-1</strain>
    </source>
</reference>
<evidence type="ECO:0000313" key="2">
    <source>
        <dbReference type="EMBL" id="EAU62962.1"/>
    </source>
</evidence>
<evidence type="ECO:0000313" key="3">
    <source>
        <dbReference type="Proteomes" id="UP000032702"/>
    </source>
</evidence>
<evidence type="ECO:0008006" key="4">
    <source>
        <dbReference type="Google" id="ProtNLM"/>
    </source>
</evidence>
<feature type="signal peptide" evidence="1">
    <location>
        <begin position="1"/>
        <end position="24"/>
    </location>
</feature>
<protein>
    <recommendedName>
        <fullName evidence="4">SH3 domain-containing protein</fullName>
    </recommendedName>
</protein>
<keyword evidence="1" id="KW-0732">Signal</keyword>
<gene>
    <name evidence="2" type="ORF">STIAU_4489</name>
</gene>
<organism evidence="2 3">
    <name type="scientific">Stigmatella aurantiaca (strain DW4/3-1)</name>
    <dbReference type="NCBI Taxonomy" id="378806"/>
    <lineage>
        <taxon>Bacteria</taxon>
        <taxon>Pseudomonadati</taxon>
        <taxon>Myxococcota</taxon>
        <taxon>Myxococcia</taxon>
        <taxon>Myxococcales</taxon>
        <taxon>Cystobacterineae</taxon>
        <taxon>Archangiaceae</taxon>
        <taxon>Stigmatella</taxon>
    </lineage>
</organism>
<evidence type="ECO:0000256" key="1">
    <source>
        <dbReference type="SAM" id="SignalP"/>
    </source>
</evidence>
<dbReference type="PATRIC" id="fig|378806.16.peg.1811"/>
<proteinExistence type="predicted"/>
<name>Q08R50_STIAD</name>
<sequence>MIMRRHRPVLLSCALFVAALPAIASVTPSALGLMANGTIGKRETVCANDLYVRTDPGTGAWMGTLFKGQTFLVERRSGGSVYGFAYGDINRRGWVTDGYFCP</sequence>
<comment type="caution">
    <text evidence="2">The sequence shown here is derived from an EMBL/GenBank/DDBJ whole genome shotgun (WGS) entry which is preliminary data.</text>
</comment>